<feature type="disulfide bond" evidence="10">
    <location>
        <begin position="104"/>
        <end position="122"/>
    </location>
</feature>
<dbReference type="InterPro" id="IPR051221">
    <property type="entry name" value="LDLR-related"/>
</dbReference>
<evidence type="ECO:0000256" key="7">
    <source>
        <dbReference type="ARBA" id="ARBA00023157"/>
    </source>
</evidence>
<evidence type="ECO:0000259" key="12">
    <source>
        <dbReference type="SMART" id="SM00181"/>
    </source>
</evidence>
<dbReference type="InterPro" id="IPR011042">
    <property type="entry name" value="6-blade_b-propeller_TolB-like"/>
</dbReference>
<dbReference type="InterPro" id="IPR036055">
    <property type="entry name" value="LDL_receptor-like_sf"/>
</dbReference>
<dbReference type="PROSITE" id="PS50068">
    <property type="entry name" value="LDLRA_2"/>
    <property type="match status" value="1"/>
</dbReference>
<dbReference type="SMART" id="SM00192">
    <property type="entry name" value="LDLa"/>
    <property type="match status" value="1"/>
</dbReference>
<dbReference type="GO" id="GO:0043235">
    <property type="term" value="C:receptor complex"/>
    <property type="evidence" value="ECO:0007669"/>
    <property type="project" value="TreeGrafter"/>
</dbReference>
<dbReference type="SUPFAM" id="SSF57196">
    <property type="entry name" value="EGF/Laminin"/>
    <property type="match status" value="2"/>
</dbReference>
<evidence type="ECO:0000256" key="3">
    <source>
        <dbReference type="ARBA" id="ARBA00022692"/>
    </source>
</evidence>
<organism evidence="13 14">
    <name type="scientific">Halocaridina rubra</name>
    <name type="common">Hawaiian red shrimp</name>
    <dbReference type="NCBI Taxonomy" id="373956"/>
    <lineage>
        <taxon>Eukaryota</taxon>
        <taxon>Metazoa</taxon>
        <taxon>Ecdysozoa</taxon>
        <taxon>Arthropoda</taxon>
        <taxon>Crustacea</taxon>
        <taxon>Multicrustacea</taxon>
        <taxon>Malacostraca</taxon>
        <taxon>Eumalacostraca</taxon>
        <taxon>Eucarida</taxon>
        <taxon>Decapoda</taxon>
        <taxon>Pleocyemata</taxon>
        <taxon>Caridea</taxon>
        <taxon>Atyoidea</taxon>
        <taxon>Atyidae</taxon>
        <taxon>Halocaridina</taxon>
    </lineage>
</organism>
<keyword evidence="9" id="KW-0325">Glycoprotein</keyword>
<dbReference type="InterPro" id="IPR018097">
    <property type="entry name" value="EGF_Ca-bd_CS"/>
</dbReference>
<feature type="domain" description="EGF-like" evidence="12">
    <location>
        <begin position="176"/>
        <end position="211"/>
    </location>
</feature>
<reference evidence="13 14" key="1">
    <citation type="submission" date="2023-11" db="EMBL/GenBank/DDBJ databases">
        <title>Halocaridina rubra genome assembly.</title>
        <authorList>
            <person name="Smith C."/>
        </authorList>
    </citation>
    <scope>NUCLEOTIDE SEQUENCE [LARGE SCALE GENOMIC DNA]</scope>
    <source>
        <strain evidence="13">EP-1</strain>
        <tissue evidence="13">Whole</tissue>
    </source>
</reference>
<dbReference type="PROSITE" id="PS01187">
    <property type="entry name" value="EGF_CA"/>
    <property type="match status" value="1"/>
</dbReference>
<dbReference type="Gene3D" id="2.10.25.10">
    <property type="entry name" value="Laminin"/>
    <property type="match status" value="2"/>
</dbReference>
<evidence type="ECO:0000313" key="14">
    <source>
        <dbReference type="Proteomes" id="UP001381693"/>
    </source>
</evidence>
<keyword evidence="8" id="KW-0675">Receptor</keyword>
<dbReference type="SUPFAM" id="SSF57424">
    <property type="entry name" value="LDL receptor-like module"/>
    <property type="match status" value="1"/>
</dbReference>
<dbReference type="PROSITE" id="PS01209">
    <property type="entry name" value="LDLRA_1"/>
    <property type="match status" value="1"/>
</dbReference>
<feature type="domain" description="EGF-like calcium-binding" evidence="11">
    <location>
        <begin position="132"/>
        <end position="172"/>
    </location>
</feature>
<dbReference type="Pfam" id="PF00057">
    <property type="entry name" value="Ldl_recept_a"/>
    <property type="match status" value="1"/>
</dbReference>
<comment type="caution">
    <text evidence="13">The sequence shown here is derived from an EMBL/GenBank/DDBJ whole genome shotgun (WGS) entry which is preliminary data.</text>
</comment>
<keyword evidence="14" id="KW-1185">Reference proteome</keyword>
<feature type="domain" description="EGF-like calcium-binding" evidence="11">
    <location>
        <begin position="173"/>
        <end position="211"/>
    </location>
</feature>
<dbReference type="PANTHER" id="PTHR22722">
    <property type="entry name" value="LOW-DENSITY LIPOPROTEIN RECEPTOR-RELATED PROTEIN 2-RELATED"/>
    <property type="match status" value="1"/>
</dbReference>
<dbReference type="AlphaFoldDB" id="A0AAN8XTR5"/>
<keyword evidence="7 10" id="KW-1015">Disulfide bond</keyword>
<dbReference type="InterPro" id="IPR000152">
    <property type="entry name" value="EGF-type_Asp/Asn_hydroxyl_site"/>
</dbReference>
<feature type="non-terminal residue" evidence="13">
    <location>
        <position position="282"/>
    </location>
</feature>
<keyword evidence="2" id="KW-0245">EGF-like domain</keyword>
<evidence type="ECO:0000313" key="13">
    <source>
        <dbReference type="EMBL" id="KAK7085679.1"/>
    </source>
</evidence>
<dbReference type="InterPro" id="IPR002172">
    <property type="entry name" value="LDrepeatLR_classA_rpt"/>
</dbReference>
<name>A0AAN8XTR5_HALRR</name>
<sequence length="282" mass="31290">MVKIITVITMAMSGDDRNDHTRWNTDKKGIFLVLLLCVVITPVTGVNAPTTTPSVDAQQTHITIETSFSDGENSSLGSGHNVSTAMNGSSLVKDRDCPQGSHKCDNGACVNYTLLCNRQDDCGDYSDEHMCNINECLGIQVCAHRCKDKLIGYECQCNEGFRINPNDSKLCDDINECEDYPCPHFCHNTFGSYKCSCGKDYISELDGHKCRANSTAKPKLIFSNRYYIRQIGIDGNNNTLLVANLTNAVGLDYDYEENCIYWSDVTHLSSSVKKMCNNTQPQ</sequence>
<dbReference type="InterPro" id="IPR001881">
    <property type="entry name" value="EGF-like_Ca-bd_dom"/>
</dbReference>
<dbReference type="CDD" id="cd00054">
    <property type="entry name" value="EGF_CA"/>
    <property type="match status" value="1"/>
</dbReference>
<feature type="disulfide bond" evidence="10">
    <location>
        <begin position="97"/>
        <end position="109"/>
    </location>
</feature>
<evidence type="ECO:0000259" key="11">
    <source>
        <dbReference type="SMART" id="SM00179"/>
    </source>
</evidence>
<feature type="disulfide bond" evidence="10">
    <location>
        <begin position="116"/>
        <end position="131"/>
    </location>
</feature>
<dbReference type="InterPro" id="IPR023415">
    <property type="entry name" value="LDLR_class-A_CS"/>
</dbReference>
<dbReference type="Proteomes" id="UP001381693">
    <property type="component" value="Unassembled WGS sequence"/>
</dbReference>
<dbReference type="Gene3D" id="4.10.400.10">
    <property type="entry name" value="Low-density Lipoprotein Receptor"/>
    <property type="match status" value="1"/>
</dbReference>
<dbReference type="SMART" id="SM00181">
    <property type="entry name" value="EGF"/>
    <property type="match status" value="2"/>
</dbReference>
<evidence type="ECO:0000256" key="4">
    <source>
        <dbReference type="ARBA" id="ARBA00022737"/>
    </source>
</evidence>
<proteinExistence type="predicted"/>
<dbReference type="SUPFAM" id="SSF63825">
    <property type="entry name" value="YWTD domain"/>
    <property type="match status" value="1"/>
</dbReference>
<keyword evidence="5" id="KW-1133">Transmembrane helix</keyword>
<dbReference type="CDD" id="cd00112">
    <property type="entry name" value="LDLa"/>
    <property type="match status" value="1"/>
</dbReference>
<dbReference type="Pfam" id="PF12662">
    <property type="entry name" value="cEGF"/>
    <property type="match status" value="1"/>
</dbReference>
<accession>A0AAN8XTR5</accession>
<keyword evidence="6" id="KW-0472">Membrane</keyword>
<dbReference type="PROSITE" id="PS00010">
    <property type="entry name" value="ASX_HYDROXYL"/>
    <property type="match status" value="1"/>
</dbReference>
<evidence type="ECO:0000256" key="9">
    <source>
        <dbReference type="ARBA" id="ARBA00023180"/>
    </source>
</evidence>
<evidence type="ECO:0000256" key="2">
    <source>
        <dbReference type="ARBA" id="ARBA00022536"/>
    </source>
</evidence>
<dbReference type="Gene3D" id="2.120.10.30">
    <property type="entry name" value="TolB, C-terminal domain"/>
    <property type="match status" value="1"/>
</dbReference>
<feature type="domain" description="EGF-like" evidence="12">
    <location>
        <begin position="135"/>
        <end position="172"/>
    </location>
</feature>
<evidence type="ECO:0000256" key="5">
    <source>
        <dbReference type="ARBA" id="ARBA00022989"/>
    </source>
</evidence>
<keyword evidence="3" id="KW-0812">Transmembrane</keyword>
<dbReference type="GO" id="GO:0005509">
    <property type="term" value="F:calcium ion binding"/>
    <property type="evidence" value="ECO:0007669"/>
    <property type="project" value="InterPro"/>
</dbReference>
<dbReference type="GO" id="GO:0005886">
    <property type="term" value="C:plasma membrane"/>
    <property type="evidence" value="ECO:0007669"/>
    <property type="project" value="TreeGrafter"/>
</dbReference>
<comment type="subcellular location">
    <subcellularLocation>
        <location evidence="1">Membrane</location>
        <topology evidence="1">Single-pass membrane protein</topology>
    </subcellularLocation>
</comment>
<dbReference type="SMART" id="SM00179">
    <property type="entry name" value="EGF_CA"/>
    <property type="match status" value="2"/>
</dbReference>
<evidence type="ECO:0000256" key="8">
    <source>
        <dbReference type="ARBA" id="ARBA00023170"/>
    </source>
</evidence>
<dbReference type="EMBL" id="JAXCGZ010000673">
    <property type="protein sequence ID" value="KAK7085679.1"/>
    <property type="molecule type" value="Genomic_DNA"/>
</dbReference>
<keyword evidence="4" id="KW-0677">Repeat</keyword>
<evidence type="ECO:0000256" key="10">
    <source>
        <dbReference type="PROSITE-ProRule" id="PRU00124"/>
    </source>
</evidence>
<dbReference type="InterPro" id="IPR026823">
    <property type="entry name" value="cEGF"/>
</dbReference>
<evidence type="ECO:0000256" key="1">
    <source>
        <dbReference type="ARBA" id="ARBA00004167"/>
    </source>
</evidence>
<gene>
    <name evidence="13" type="primary">LRP1</name>
    <name evidence="13" type="ORF">SK128_024556</name>
</gene>
<protein>
    <submittedName>
        <fullName evidence="13">Exosome complex protein</fullName>
    </submittedName>
</protein>
<evidence type="ECO:0000256" key="6">
    <source>
        <dbReference type="ARBA" id="ARBA00023136"/>
    </source>
</evidence>
<dbReference type="InterPro" id="IPR000742">
    <property type="entry name" value="EGF"/>
</dbReference>